<feature type="domain" description="MmgE/PrpD N-terminal" evidence="3">
    <location>
        <begin position="36"/>
        <end position="253"/>
    </location>
</feature>
<dbReference type="Proteomes" id="UP001170481">
    <property type="component" value="Unassembled WGS sequence"/>
</dbReference>
<dbReference type="Pfam" id="PF03972">
    <property type="entry name" value="MmgE_PrpD_N"/>
    <property type="match status" value="1"/>
</dbReference>
<sequence length="461" mass="48998">MSAPDCLPHATSTSHALPTSHAPAEDRLAPEPLSLIHEYDETRLSAEQLHQAKRCLLDLLGVAAGATRTPLAAKAARYVTRQHGGDLPLLFASGTASSSGVALQGGWLIDALDAHDGQVLTKGHAGVALLPGLLALSETRQLSGHAFLALLAYGYEVATRAGIALHAQSPDYHTSGAWNALGVAAVTARLRGFDRETLHHALGIAEFYGPRSQMMRCIDHPTMLKDGSGWGAMTGISAALLAEDGFTGAPALTVTAPEVAALWQDLGQRHYLFEQYFKAYPVCRWAQPAVEAVLSLAGAVAEPDDITRIEIITFHEGKRLHVTHPDTTEQAQYSLPWSVACALGRGSVDVEGVCDALDDDGLKALASKVVIEEDAAFNARFPAERWARARIVLKSGEVLESADHEALGNPGKPLTDAQVLAKYQALAEPVLGDRAARLRDVVMDLESRPVSELLALLGAPA</sequence>
<feature type="domain" description="MmgE/PrpD C-terminal" evidence="4">
    <location>
        <begin position="280"/>
        <end position="445"/>
    </location>
</feature>
<gene>
    <name evidence="5" type="ORF">Q4535_17550</name>
</gene>
<dbReference type="InterPro" id="IPR042183">
    <property type="entry name" value="MmgE/PrpD_sf_1"/>
</dbReference>
<dbReference type="RefSeq" id="WP_303595674.1">
    <property type="nucleotide sequence ID" value="NZ_JAUORK010000040.1"/>
</dbReference>
<dbReference type="AlphaFoldDB" id="A0AAP4WXB6"/>
<comment type="caution">
    <text evidence="5">The sequence shown here is derived from an EMBL/GenBank/DDBJ whole genome shotgun (WGS) entry which is preliminary data.</text>
</comment>
<dbReference type="Pfam" id="PF19305">
    <property type="entry name" value="MmgE_PrpD_C"/>
    <property type="match status" value="1"/>
</dbReference>
<protein>
    <submittedName>
        <fullName evidence="5">MmgE/PrpD family protein</fullName>
    </submittedName>
</protein>
<dbReference type="InterPro" id="IPR042188">
    <property type="entry name" value="MmgE/PrpD_sf_2"/>
</dbReference>
<dbReference type="InterPro" id="IPR045337">
    <property type="entry name" value="MmgE_PrpD_C"/>
</dbReference>
<organism evidence="5 6">
    <name type="scientific">Cobetia amphilecti</name>
    <dbReference type="NCBI Taxonomy" id="1055104"/>
    <lineage>
        <taxon>Bacteria</taxon>
        <taxon>Pseudomonadati</taxon>
        <taxon>Pseudomonadota</taxon>
        <taxon>Gammaproteobacteria</taxon>
        <taxon>Oceanospirillales</taxon>
        <taxon>Halomonadaceae</taxon>
        <taxon>Cobetia</taxon>
    </lineage>
</organism>
<evidence type="ECO:0000259" key="3">
    <source>
        <dbReference type="Pfam" id="PF03972"/>
    </source>
</evidence>
<accession>A0AAP4WXB6</accession>
<evidence type="ECO:0000256" key="1">
    <source>
        <dbReference type="ARBA" id="ARBA00006174"/>
    </source>
</evidence>
<dbReference type="Gene3D" id="1.10.4100.10">
    <property type="entry name" value="2-methylcitrate dehydratase PrpD"/>
    <property type="match status" value="1"/>
</dbReference>
<evidence type="ECO:0000313" key="6">
    <source>
        <dbReference type="Proteomes" id="UP001170481"/>
    </source>
</evidence>
<evidence type="ECO:0000313" key="5">
    <source>
        <dbReference type="EMBL" id="MDO6673910.1"/>
    </source>
</evidence>
<dbReference type="InterPro" id="IPR045336">
    <property type="entry name" value="MmgE_PrpD_N"/>
</dbReference>
<evidence type="ECO:0000256" key="2">
    <source>
        <dbReference type="SAM" id="MobiDB-lite"/>
    </source>
</evidence>
<proteinExistence type="inferred from homology"/>
<dbReference type="PANTHER" id="PTHR16943">
    <property type="entry name" value="2-METHYLCITRATE DEHYDRATASE-RELATED"/>
    <property type="match status" value="1"/>
</dbReference>
<reference evidence="5" key="1">
    <citation type="submission" date="2023-07" db="EMBL/GenBank/DDBJ databases">
        <title>Genome content predicts the carbon catabolic preferences of heterotrophic bacteria.</title>
        <authorList>
            <person name="Gralka M."/>
        </authorList>
    </citation>
    <scope>NUCLEOTIDE SEQUENCE</scope>
    <source>
        <strain evidence="5">C2R13</strain>
    </source>
</reference>
<dbReference type="InterPro" id="IPR005656">
    <property type="entry name" value="MmgE_PrpD"/>
</dbReference>
<dbReference type="Gene3D" id="3.30.1330.120">
    <property type="entry name" value="2-methylcitrate dehydratase PrpD"/>
    <property type="match status" value="1"/>
</dbReference>
<evidence type="ECO:0000259" key="4">
    <source>
        <dbReference type="Pfam" id="PF19305"/>
    </source>
</evidence>
<dbReference type="SUPFAM" id="SSF103378">
    <property type="entry name" value="2-methylcitrate dehydratase PrpD"/>
    <property type="match status" value="1"/>
</dbReference>
<dbReference type="EMBL" id="JAUORK010000040">
    <property type="protein sequence ID" value="MDO6673910.1"/>
    <property type="molecule type" value="Genomic_DNA"/>
</dbReference>
<dbReference type="PANTHER" id="PTHR16943:SF8">
    <property type="entry name" value="2-METHYLCITRATE DEHYDRATASE"/>
    <property type="match status" value="1"/>
</dbReference>
<comment type="similarity">
    <text evidence="1">Belongs to the PrpD family.</text>
</comment>
<name>A0AAP4WXB6_9GAMM</name>
<feature type="region of interest" description="Disordered" evidence="2">
    <location>
        <begin position="1"/>
        <end position="26"/>
    </location>
</feature>
<dbReference type="GO" id="GO:0016829">
    <property type="term" value="F:lyase activity"/>
    <property type="evidence" value="ECO:0007669"/>
    <property type="project" value="InterPro"/>
</dbReference>
<dbReference type="InterPro" id="IPR036148">
    <property type="entry name" value="MmgE/PrpD_sf"/>
</dbReference>